<keyword evidence="3" id="KW-1185">Reference proteome</keyword>
<dbReference type="Proteomes" id="UP001054837">
    <property type="component" value="Unassembled WGS sequence"/>
</dbReference>
<evidence type="ECO:0000256" key="1">
    <source>
        <dbReference type="SAM" id="MobiDB-lite"/>
    </source>
</evidence>
<evidence type="ECO:0000313" key="3">
    <source>
        <dbReference type="Proteomes" id="UP001054837"/>
    </source>
</evidence>
<proteinExistence type="predicted"/>
<evidence type="ECO:0000313" key="2">
    <source>
        <dbReference type="EMBL" id="GIY43247.1"/>
    </source>
</evidence>
<dbReference type="AlphaFoldDB" id="A0AAV4TEC5"/>
<accession>A0AAV4TEC5</accession>
<dbReference type="EMBL" id="BPLQ01009319">
    <property type="protein sequence ID" value="GIY43247.1"/>
    <property type="molecule type" value="Genomic_DNA"/>
</dbReference>
<sequence>MGGKANANGKQKSGGIYLSSLPCKHKTPFRNGDFILELFYLHTYVTPYESRKKEKQQEKKRRKKEEEERRKKRKKVPKPPQIEAANSFYCESLRSPRNTFQPKRIRKKQFVEWLYVHKKVVGPSMEYVYEVEVGS</sequence>
<reference evidence="2 3" key="1">
    <citation type="submission" date="2021-06" db="EMBL/GenBank/DDBJ databases">
        <title>Caerostris darwini draft genome.</title>
        <authorList>
            <person name="Kono N."/>
            <person name="Arakawa K."/>
        </authorList>
    </citation>
    <scope>NUCLEOTIDE SEQUENCE [LARGE SCALE GENOMIC DNA]</scope>
</reference>
<protein>
    <submittedName>
        <fullName evidence="2">Uncharacterized protein</fullName>
    </submittedName>
</protein>
<comment type="caution">
    <text evidence="2">The sequence shown here is derived from an EMBL/GenBank/DDBJ whole genome shotgun (WGS) entry which is preliminary data.</text>
</comment>
<gene>
    <name evidence="2" type="ORF">CDAR_257501</name>
</gene>
<feature type="region of interest" description="Disordered" evidence="1">
    <location>
        <begin position="50"/>
        <end position="83"/>
    </location>
</feature>
<name>A0AAV4TEC5_9ARAC</name>
<organism evidence="2 3">
    <name type="scientific">Caerostris darwini</name>
    <dbReference type="NCBI Taxonomy" id="1538125"/>
    <lineage>
        <taxon>Eukaryota</taxon>
        <taxon>Metazoa</taxon>
        <taxon>Ecdysozoa</taxon>
        <taxon>Arthropoda</taxon>
        <taxon>Chelicerata</taxon>
        <taxon>Arachnida</taxon>
        <taxon>Araneae</taxon>
        <taxon>Araneomorphae</taxon>
        <taxon>Entelegynae</taxon>
        <taxon>Araneoidea</taxon>
        <taxon>Araneidae</taxon>
        <taxon>Caerostris</taxon>
    </lineage>
</organism>